<gene>
    <name evidence="2" type="ORF">LVIROSA_LOCUS7384</name>
</gene>
<sequence>MAREWWKYWLKRRSDTPAGDGWEVKLTTANSWKINGRLPFSTDLKDFRHINTTFQPNKQLTKATMKTIKSPDGDIIDCVLIHFQPAFNNPMLKVTKPLNDGYRSGCYNLLCSGFVQTTHEICLGATLDPVSTYNGAQYDINVLIWKDPRHGNWWLRVGKIVVGYWPVALFPDFSKHATTIEYGGEVYNAQSPGQQPTSTIMGSGHFAAEGFGKASFVRNMEIVDENNVLKPVGDVNLLTEKPNCYDVKNGFDSVWGYYIFFGGPGNNPHCT</sequence>
<dbReference type="Pfam" id="PF03080">
    <property type="entry name" value="Neprosin"/>
    <property type="match status" value="1"/>
</dbReference>
<feature type="domain" description="Neprosin PEP catalytic" evidence="1">
    <location>
        <begin position="25"/>
        <end position="271"/>
    </location>
</feature>
<dbReference type="EMBL" id="CAKMRJ010000621">
    <property type="protein sequence ID" value="CAH1419884.1"/>
    <property type="molecule type" value="Genomic_DNA"/>
</dbReference>
<organism evidence="2 3">
    <name type="scientific">Lactuca virosa</name>
    <dbReference type="NCBI Taxonomy" id="75947"/>
    <lineage>
        <taxon>Eukaryota</taxon>
        <taxon>Viridiplantae</taxon>
        <taxon>Streptophyta</taxon>
        <taxon>Embryophyta</taxon>
        <taxon>Tracheophyta</taxon>
        <taxon>Spermatophyta</taxon>
        <taxon>Magnoliopsida</taxon>
        <taxon>eudicotyledons</taxon>
        <taxon>Gunneridae</taxon>
        <taxon>Pentapetalae</taxon>
        <taxon>asterids</taxon>
        <taxon>campanulids</taxon>
        <taxon>Asterales</taxon>
        <taxon>Asteraceae</taxon>
        <taxon>Cichorioideae</taxon>
        <taxon>Cichorieae</taxon>
        <taxon>Lactucinae</taxon>
        <taxon>Lactuca</taxon>
    </lineage>
</organism>
<dbReference type="InterPro" id="IPR004314">
    <property type="entry name" value="Neprosin"/>
</dbReference>
<keyword evidence="3" id="KW-1185">Reference proteome</keyword>
<reference evidence="2 3" key="1">
    <citation type="submission" date="2022-01" db="EMBL/GenBank/DDBJ databases">
        <authorList>
            <person name="Xiong W."/>
            <person name="Schranz E."/>
        </authorList>
    </citation>
    <scope>NUCLEOTIDE SEQUENCE [LARGE SCALE GENOMIC DNA]</scope>
</reference>
<evidence type="ECO:0000313" key="3">
    <source>
        <dbReference type="Proteomes" id="UP001157418"/>
    </source>
</evidence>
<comment type="caution">
    <text evidence="2">The sequence shown here is derived from an EMBL/GenBank/DDBJ whole genome shotgun (WGS) entry which is preliminary data.</text>
</comment>
<dbReference type="Proteomes" id="UP001157418">
    <property type="component" value="Unassembled WGS sequence"/>
</dbReference>
<dbReference type="InterPro" id="IPR053168">
    <property type="entry name" value="Glutamic_endopeptidase"/>
</dbReference>
<proteinExistence type="predicted"/>
<dbReference type="PROSITE" id="PS52045">
    <property type="entry name" value="NEPROSIN_PEP_CD"/>
    <property type="match status" value="1"/>
</dbReference>
<name>A0AAU9M725_9ASTR</name>
<evidence type="ECO:0000313" key="2">
    <source>
        <dbReference type="EMBL" id="CAH1419884.1"/>
    </source>
</evidence>
<dbReference type="PANTHER" id="PTHR31589:SF253">
    <property type="entry name" value="NEPROSIN"/>
    <property type="match status" value="1"/>
</dbReference>
<dbReference type="AlphaFoldDB" id="A0AAU9M725"/>
<accession>A0AAU9M725</accession>
<dbReference type="PANTHER" id="PTHR31589">
    <property type="entry name" value="PROTEIN, PUTATIVE (DUF239)-RELATED-RELATED"/>
    <property type="match status" value="1"/>
</dbReference>
<evidence type="ECO:0000259" key="1">
    <source>
        <dbReference type="PROSITE" id="PS52045"/>
    </source>
</evidence>
<protein>
    <recommendedName>
        <fullName evidence="1">Neprosin PEP catalytic domain-containing protein</fullName>
    </recommendedName>
</protein>